<feature type="region of interest" description="Disordered" evidence="1">
    <location>
        <begin position="48"/>
        <end position="117"/>
    </location>
</feature>
<feature type="compositionally biased region" description="Basic and acidic residues" evidence="1">
    <location>
        <begin position="104"/>
        <end position="117"/>
    </location>
</feature>
<protein>
    <submittedName>
        <fullName evidence="2">(northern house mosquito) hypothetical protein</fullName>
    </submittedName>
</protein>
<name>A0A8D8CUS0_CULPI</name>
<reference evidence="2" key="1">
    <citation type="submission" date="2021-05" db="EMBL/GenBank/DDBJ databases">
        <authorList>
            <person name="Alioto T."/>
            <person name="Alioto T."/>
            <person name="Gomez Garrido J."/>
        </authorList>
    </citation>
    <scope>NUCLEOTIDE SEQUENCE</scope>
</reference>
<dbReference type="AlphaFoldDB" id="A0A8D8CUS0"/>
<feature type="compositionally biased region" description="Pro residues" evidence="1">
    <location>
        <begin position="67"/>
        <end position="76"/>
    </location>
</feature>
<evidence type="ECO:0000256" key="1">
    <source>
        <dbReference type="SAM" id="MobiDB-lite"/>
    </source>
</evidence>
<dbReference type="EMBL" id="HBUE01139815">
    <property type="protein sequence ID" value="CAG6500238.1"/>
    <property type="molecule type" value="Transcribed_RNA"/>
</dbReference>
<dbReference type="EMBL" id="HBUE01139813">
    <property type="protein sequence ID" value="CAG6500237.1"/>
    <property type="molecule type" value="Transcribed_RNA"/>
</dbReference>
<evidence type="ECO:0000313" key="2">
    <source>
        <dbReference type="EMBL" id="CAG6500237.1"/>
    </source>
</evidence>
<accession>A0A8D8CUS0</accession>
<organism evidence="2">
    <name type="scientific">Culex pipiens</name>
    <name type="common">House mosquito</name>
    <dbReference type="NCBI Taxonomy" id="7175"/>
    <lineage>
        <taxon>Eukaryota</taxon>
        <taxon>Metazoa</taxon>
        <taxon>Ecdysozoa</taxon>
        <taxon>Arthropoda</taxon>
        <taxon>Hexapoda</taxon>
        <taxon>Insecta</taxon>
        <taxon>Pterygota</taxon>
        <taxon>Neoptera</taxon>
        <taxon>Endopterygota</taxon>
        <taxon>Diptera</taxon>
        <taxon>Nematocera</taxon>
        <taxon>Culicoidea</taxon>
        <taxon>Culicidae</taxon>
        <taxon>Culicinae</taxon>
        <taxon>Culicini</taxon>
        <taxon>Culex</taxon>
        <taxon>Culex</taxon>
    </lineage>
</organism>
<proteinExistence type="predicted"/>
<sequence length="117" mass="13250">MTMMTMTTIVTRRPHKRLTNPERIATPKRNPKTTTMMTMTRTVMSSLMRAPSRISPNPMCECDDPSDPPSKTPISPPLFVGLGSNPNKYPSQANPCASVREKKKRDNERDREFNSLN</sequence>
<feature type="compositionally biased region" description="Polar residues" evidence="1">
    <location>
        <begin position="84"/>
        <end position="95"/>
    </location>
</feature>